<dbReference type="Gene3D" id="3.30.465.10">
    <property type="match status" value="1"/>
</dbReference>
<dbReference type="InterPro" id="IPR000644">
    <property type="entry name" value="CBS_dom"/>
</dbReference>
<evidence type="ECO:0000256" key="5">
    <source>
        <dbReference type="ARBA" id="ARBA00022737"/>
    </source>
</evidence>
<comment type="subcellular location">
    <subcellularLocation>
        <location evidence="1">Cell membrane</location>
        <topology evidence="1">Multi-pass membrane protein</topology>
    </subcellularLocation>
</comment>
<keyword evidence="5" id="KW-0677">Repeat</keyword>
<feature type="transmembrane region" description="Helical" evidence="11">
    <location>
        <begin position="20"/>
        <end position="46"/>
    </location>
</feature>
<dbReference type="FunFam" id="3.10.580.10:FF:000002">
    <property type="entry name" value="Magnesium/cobalt efflux protein CorC"/>
    <property type="match status" value="1"/>
</dbReference>
<gene>
    <name evidence="14" type="primary">gldE</name>
    <name evidence="14" type="ORF">IAB03_10155</name>
</gene>
<evidence type="ECO:0000256" key="10">
    <source>
        <dbReference type="PROSITE-ProRule" id="PRU01193"/>
    </source>
</evidence>
<comment type="similarity">
    <text evidence="2">Belongs to the UPF0053 family.</text>
</comment>
<dbReference type="InterPro" id="IPR005170">
    <property type="entry name" value="Transptr-assoc_dom"/>
</dbReference>
<evidence type="ECO:0000256" key="1">
    <source>
        <dbReference type="ARBA" id="ARBA00004651"/>
    </source>
</evidence>
<dbReference type="InterPro" id="IPR002550">
    <property type="entry name" value="CNNM"/>
</dbReference>
<evidence type="ECO:0000259" key="13">
    <source>
        <dbReference type="PROSITE" id="PS51846"/>
    </source>
</evidence>
<dbReference type="Gene3D" id="3.10.580.10">
    <property type="entry name" value="CBS-domain"/>
    <property type="match status" value="1"/>
</dbReference>
<feature type="domain" description="CBS" evidence="12">
    <location>
        <begin position="224"/>
        <end position="283"/>
    </location>
</feature>
<dbReference type="PANTHER" id="PTHR22777:SF32">
    <property type="entry name" value="UPF0053 INNER MEMBRANE PROTEIN YFJD"/>
    <property type="match status" value="1"/>
</dbReference>
<dbReference type="GO" id="GO:0050660">
    <property type="term" value="F:flavin adenine dinucleotide binding"/>
    <property type="evidence" value="ECO:0007669"/>
    <property type="project" value="InterPro"/>
</dbReference>
<evidence type="ECO:0000256" key="9">
    <source>
        <dbReference type="PROSITE-ProRule" id="PRU00703"/>
    </source>
</evidence>
<feature type="domain" description="CNNM transmembrane" evidence="13">
    <location>
        <begin position="18"/>
        <end position="209"/>
    </location>
</feature>
<dbReference type="InterPro" id="IPR016169">
    <property type="entry name" value="FAD-bd_PCMH_sub2"/>
</dbReference>
<keyword evidence="4 10" id="KW-0812">Transmembrane</keyword>
<dbReference type="PROSITE" id="PS51371">
    <property type="entry name" value="CBS"/>
    <property type="match status" value="2"/>
</dbReference>
<organism evidence="14 15">
    <name type="scientific">Candidatus Gallibacteroides avistercoris</name>
    <dbReference type="NCBI Taxonomy" id="2840833"/>
    <lineage>
        <taxon>Bacteria</taxon>
        <taxon>Pseudomonadati</taxon>
        <taxon>Bacteroidota</taxon>
        <taxon>Bacteroidia</taxon>
        <taxon>Bacteroidales</taxon>
        <taxon>Bacteroidaceae</taxon>
        <taxon>Bacteroidaceae incertae sedis</taxon>
        <taxon>Candidatus Gallibacteroides</taxon>
    </lineage>
</organism>
<dbReference type="GO" id="GO:0005886">
    <property type="term" value="C:plasma membrane"/>
    <property type="evidence" value="ECO:0007669"/>
    <property type="project" value="UniProtKB-SubCell"/>
</dbReference>
<dbReference type="SUPFAM" id="SSF56176">
    <property type="entry name" value="FAD-binding/transporter-associated domain-like"/>
    <property type="match status" value="1"/>
</dbReference>
<protein>
    <submittedName>
        <fullName evidence="14">Gliding motility-associated protein GldE</fullName>
    </submittedName>
</protein>
<dbReference type="SMART" id="SM01091">
    <property type="entry name" value="CorC_HlyC"/>
    <property type="match status" value="1"/>
</dbReference>
<dbReference type="Pfam" id="PF00571">
    <property type="entry name" value="CBS"/>
    <property type="match status" value="2"/>
</dbReference>
<reference evidence="14" key="2">
    <citation type="journal article" date="2021" name="PeerJ">
        <title>Extensive microbial diversity within the chicken gut microbiome revealed by metagenomics and culture.</title>
        <authorList>
            <person name="Gilroy R."/>
            <person name="Ravi A."/>
            <person name="Getino M."/>
            <person name="Pursley I."/>
            <person name="Horton D.L."/>
            <person name="Alikhan N.F."/>
            <person name="Baker D."/>
            <person name="Gharbi K."/>
            <person name="Hall N."/>
            <person name="Watson M."/>
            <person name="Adriaenssens E.M."/>
            <person name="Foster-Nyarko E."/>
            <person name="Jarju S."/>
            <person name="Secka A."/>
            <person name="Antonio M."/>
            <person name="Oren A."/>
            <person name="Chaudhuri R.R."/>
            <person name="La Ragione R."/>
            <person name="Hildebrand F."/>
            <person name="Pallen M.J."/>
        </authorList>
    </citation>
    <scope>NUCLEOTIDE SEQUENCE</scope>
    <source>
        <strain evidence="14">CHK158-818</strain>
    </source>
</reference>
<evidence type="ECO:0000256" key="3">
    <source>
        <dbReference type="ARBA" id="ARBA00022475"/>
    </source>
</evidence>
<keyword evidence="6 10" id="KW-1133">Transmembrane helix</keyword>
<evidence type="ECO:0000256" key="6">
    <source>
        <dbReference type="ARBA" id="ARBA00022989"/>
    </source>
</evidence>
<dbReference type="AlphaFoldDB" id="A0A9D1SDI1"/>
<dbReference type="InterPro" id="IPR036318">
    <property type="entry name" value="FAD-bd_PCMH-like_sf"/>
</dbReference>
<feature type="transmembrane region" description="Helical" evidence="11">
    <location>
        <begin position="77"/>
        <end position="101"/>
    </location>
</feature>
<dbReference type="InterPro" id="IPR044751">
    <property type="entry name" value="Ion_transp-like_CBS"/>
</dbReference>
<dbReference type="Pfam" id="PF01595">
    <property type="entry name" value="CNNM"/>
    <property type="match status" value="1"/>
</dbReference>
<name>A0A9D1SDI1_9BACT</name>
<evidence type="ECO:0000313" key="14">
    <source>
        <dbReference type="EMBL" id="HIU56151.1"/>
    </source>
</evidence>
<evidence type="ECO:0000256" key="4">
    <source>
        <dbReference type="ARBA" id="ARBA00022692"/>
    </source>
</evidence>
<dbReference type="Proteomes" id="UP000824112">
    <property type="component" value="Unassembled WGS sequence"/>
</dbReference>
<keyword evidence="7 9" id="KW-0129">CBS domain</keyword>
<evidence type="ECO:0000256" key="8">
    <source>
        <dbReference type="ARBA" id="ARBA00023136"/>
    </source>
</evidence>
<keyword evidence="8 10" id="KW-0472">Membrane</keyword>
<evidence type="ECO:0000256" key="11">
    <source>
        <dbReference type="SAM" id="Phobius"/>
    </source>
</evidence>
<feature type="domain" description="CBS" evidence="12">
    <location>
        <begin position="288"/>
        <end position="345"/>
    </location>
</feature>
<dbReference type="PANTHER" id="PTHR22777">
    <property type="entry name" value="HEMOLYSIN-RELATED"/>
    <property type="match status" value="1"/>
</dbReference>
<proteinExistence type="inferred from homology"/>
<dbReference type="CDD" id="cd04590">
    <property type="entry name" value="CBS_pair_CorC_HlyC_assoc"/>
    <property type="match status" value="1"/>
</dbReference>
<evidence type="ECO:0000256" key="7">
    <source>
        <dbReference type="ARBA" id="ARBA00023122"/>
    </source>
</evidence>
<dbReference type="SUPFAM" id="SSF54631">
    <property type="entry name" value="CBS-domain pair"/>
    <property type="match status" value="1"/>
</dbReference>
<dbReference type="SMART" id="SM00116">
    <property type="entry name" value="CBS"/>
    <property type="match status" value="2"/>
</dbReference>
<accession>A0A9D1SDI1</accession>
<keyword evidence="3" id="KW-1003">Cell membrane</keyword>
<dbReference type="Pfam" id="PF03471">
    <property type="entry name" value="CorC_HlyC"/>
    <property type="match status" value="1"/>
</dbReference>
<evidence type="ECO:0000313" key="15">
    <source>
        <dbReference type="Proteomes" id="UP000824112"/>
    </source>
</evidence>
<comment type="caution">
    <text evidence="14">The sequence shown here is derived from an EMBL/GenBank/DDBJ whole genome shotgun (WGS) entry which is preliminary data.</text>
</comment>
<dbReference type="NCBIfam" id="TIGR03520">
    <property type="entry name" value="GldE"/>
    <property type="match status" value="1"/>
</dbReference>
<feature type="transmembrane region" description="Helical" evidence="11">
    <location>
        <begin position="107"/>
        <end position="129"/>
    </location>
</feature>
<dbReference type="InterPro" id="IPR046342">
    <property type="entry name" value="CBS_dom_sf"/>
</dbReference>
<dbReference type="PROSITE" id="PS51846">
    <property type="entry name" value="CNNM"/>
    <property type="match status" value="1"/>
</dbReference>
<reference evidence="14" key="1">
    <citation type="submission" date="2020-10" db="EMBL/GenBank/DDBJ databases">
        <authorList>
            <person name="Gilroy R."/>
        </authorList>
    </citation>
    <scope>NUCLEOTIDE SEQUENCE</scope>
    <source>
        <strain evidence="14">CHK158-818</strain>
    </source>
</reference>
<dbReference type="InterPro" id="IPR019862">
    <property type="entry name" value="Motility-assoc_prot_GldE"/>
</dbReference>
<evidence type="ECO:0000259" key="12">
    <source>
        <dbReference type="PROSITE" id="PS51371"/>
    </source>
</evidence>
<evidence type="ECO:0000256" key="2">
    <source>
        <dbReference type="ARBA" id="ARBA00006337"/>
    </source>
</evidence>
<sequence>MDTDYFPSLFHSIESYPLTSGAIVALSLACILLGFSYFISCLEIAFLSLTTQSHDKTEAEERASDTIIQALQDKSDYLLASILICHNFIYVAVIILCNYTISTVLSFTQVPIAGIFLQTIALSFLLLLFGEIIPKVYVCRNPSHVIQRNAAILNLLIRICYPLSKILVKTSQTVNKEIMRHQTSNISMDELSEALAITEVTESDEKKMLQGIIKFGEKTVEKIMTSRIDIAAIDIHLNFKELIQRIIETGYSRIPVFEDSRDSIKGIIYVKDLLAHIDEKEDFKWQTLLRPAYFVPETKRIDDLLEEFRSKKIHMAIVVDEFGGTSGIVTLEDILEEIVGEISDEYDEEERQFVRIDKNTYIFEGKTLLNDFYKITGTDEAEFEKVSGEAETLAGLILELKENFPVAKEKIIFNRFTFTILEIDKRRIIKVKVSIHPKTD</sequence>
<dbReference type="EMBL" id="DVNA01000234">
    <property type="protein sequence ID" value="HIU56151.1"/>
    <property type="molecule type" value="Genomic_DNA"/>
</dbReference>